<evidence type="ECO:0000259" key="12">
    <source>
        <dbReference type="PROSITE" id="PS50089"/>
    </source>
</evidence>
<dbReference type="PROSITE" id="PS50089">
    <property type="entry name" value="ZF_RING_2"/>
    <property type="match status" value="1"/>
</dbReference>
<evidence type="ECO:0000256" key="1">
    <source>
        <dbReference type="ARBA" id="ARBA00004370"/>
    </source>
</evidence>
<dbReference type="SMART" id="SM00184">
    <property type="entry name" value="RING"/>
    <property type="match status" value="1"/>
</dbReference>
<dbReference type="PANTHER" id="PTHR46539:SF1">
    <property type="entry name" value="E3 UBIQUITIN-PROTEIN LIGASE ATL42"/>
    <property type="match status" value="1"/>
</dbReference>
<feature type="compositionally biased region" description="Basic and acidic residues" evidence="9">
    <location>
        <begin position="511"/>
        <end position="523"/>
    </location>
</feature>
<proteinExistence type="predicted"/>
<comment type="caution">
    <text evidence="13">The sequence shown here is derived from an EMBL/GenBank/DDBJ whole genome shotgun (WGS) entry which is preliminary data.</text>
</comment>
<evidence type="ECO:0000256" key="7">
    <source>
        <dbReference type="ARBA" id="ARBA00023136"/>
    </source>
</evidence>
<evidence type="ECO:0000256" key="10">
    <source>
        <dbReference type="SAM" id="Phobius"/>
    </source>
</evidence>
<keyword evidence="4 8" id="KW-0863">Zinc-finger</keyword>
<name>A0A443HUZ1_BYSSP</name>
<evidence type="ECO:0000256" key="3">
    <source>
        <dbReference type="ARBA" id="ARBA00022723"/>
    </source>
</evidence>
<dbReference type="Proteomes" id="UP000283841">
    <property type="component" value="Unassembled WGS sequence"/>
</dbReference>
<gene>
    <name evidence="13" type="ORF">C8Q69DRAFT_486617</name>
</gene>
<evidence type="ECO:0000313" key="14">
    <source>
        <dbReference type="Proteomes" id="UP000283841"/>
    </source>
</evidence>
<keyword evidence="11" id="KW-0732">Signal</keyword>
<evidence type="ECO:0000256" key="11">
    <source>
        <dbReference type="SAM" id="SignalP"/>
    </source>
</evidence>
<reference evidence="13 14" key="1">
    <citation type="journal article" date="2018" name="Front. Microbiol.">
        <title>Genomic and genetic insights into a cosmopolitan fungus, Paecilomyces variotii (Eurotiales).</title>
        <authorList>
            <person name="Urquhart A.S."/>
            <person name="Mondo S.J."/>
            <person name="Makela M.R."/>
            <person name="Hane J.K."/>
            <person name="Wiebenga A."/>
            <person name="He G."/>
            <person name="Mihaltcheva S."/>
            <person name="Pangilinan J."/>
            <person name="Lipzen A."/>
            <person name="Barry K."/>
            <person name="de Vries R.P."/>
            <person name="Grigoriev I.V."/>
            <person name="Idnurm A."/>
        </authorList>
    </citation>
    <scope>NUCLEOTIDE SEQUENCE [LARGE SCALE GENOMIC DNA]</scope>
    <source>
        <strain evidence="13 14">CBS 101075</strain>
    </source>
</reference>
<keyword evidence="7 10" id="KW-0472">Membrane</keyword>
<dbReference type="InterPro" id="IPR013083">
    <property type="entry name" value="Znf_RING/FYVE/PHD"/>
</dbReference>
<protein>
    <submittedName>
        <fullName evidence="13">RING finger domain protein</fullName>
    </submittedName>
</protein>
<dbReference type="GO" id="GO:0008270">
    <property type="term" value="F:zinc ion binding"/>
    <property type="evidence" value="ECO:0007669"/>
    <property type="project" value="UniProtKB-KW"/>
</dbReference>
<dbReference type="STRING" id="264951.A0A443HUZ1"/>
<evidence type="ECO:0000256" key="4">
    <source>
        <dbReference type="ARBA" id="ARBA00022771"/>
    </source>
</evidence>
<dbReference type="RefSeq" id="XP_028485287.1">
    <property type="nucleotide sequence ID" value="XM_028631919.1"/>
</dbReference>
<dbReference type="GO" id="GO:0016020">
    <property type="term" value="C:membrane"/>
    <property type="evidence" value="ECO:0007669"/>
    <property type="project" value="UniProtKB-SubCell"/>
</dbReference>
<feature type="signal peptide" evidence="11">
    <location>
        <begin position="1"/>
        <end position="33"/>
    </location>
</feature>
<dbReference type="SUPFAM" id="SSF57850">
    <property type="entry name" value="RING/U-box"/>
    <property type="match status" value="1"/>
</dbReference>
<dbReference type="EMBL" id="RCNU01000005">
    <property type="protein sequence ID" value="RWQ95642.1"/>
    <property type="molecule type" value="Genomic_DNA"/>
</dbReference>
<dbReference type="GeneID" id="39601196"/>
<feature type="transmembrane region" description="Helical" evidence="10">
    <location>
        <begin position="226"/>
        <end position="248"/>
    </location>
</feature>
<feature type="domain" description="RING-type" evidence="12">
    <location>
        <begin position="371"/>
        <end position="413"/>
    </location>
</feature>
<comment type="subcellular location">
    <subcellularLocation>
        <location evidence="1">Membrane</location>
    </subcellularLocation>
</comment>
<evidence type="ECO:0000256" key="8">
    <source>
        <dbReference type="PROSITE-ProRule" id="PRU00175"/>
    </source>
</evidence>
<dbReference type="PANTHER" id="PTHR46539">
    <property type="entry name" value="E3 UBIQUITIN-PROTEIN LIGASE ATL42"/>
    <property type="match status" value="1"/>
</dbReference>
<evidence type="ECO:0000256" key="5">
    <source>
        <dbReference type="ARBA" id="ARBA00022833"/>
    </source>
</evidence>
<evidence type="ECO:0000256" key="2">
    <source>
        <dbReference type="ARBA" id="ARBA00022692"/>
    </source>
</evidence>
<dbReference type="OrthoDB" id="8062037at2759"/>
<evidence type="ECO:0000256" key="6">
    <source>
        <dbReference type="ARBA" id="ARBA00022989"/>
    </source>
</evidence>
<dbReference type="Gene3D" id="3.30.40.10">
    <property type="entry name" value="Zinc/RING finger domain, C3HC4 (zinc finger)"/>
    <property type="match status" value="1"/>
</dbReference>
<keyword evidence="3" id="KW-0479">Metal-binding</keyword>
<keyword evidence="14" id="KW-1185">Reference proteome</keyword>
<feature type="region of interest" description="Disordered" evidence="9">
    <location>
        <begin position="487"/>
        <end position="533"/>
    </location>
</feature>
<keyword evidence="6 10" id="KW-1133">Transmembrane helix</keyword>
<evidence type="ECO:0000256" key="9">
    <source>
        <dbReference type="SAM" id="MobiDB-lite"/>
    </source>
</evidence>
<dbReference type="VEuPathDB" id="FungiDB:C8Q69DRAFT_486617"/>
<dbReference type="CDD" id="cd16454">
    <property type="entry name" value="RING-H2_PA-TM-RING"/>
    <property type="match status" value="1"/>
</dbReference>
<feature type="compositionally biased region" description="Polar residues" evidence="9">
    <location>
        <begin position="185"/>
        <end position="207"/>
    </location>
</feature>
<dbReference type="Pfam" id="PF13639">
    <property type="entry name" value="zf-RING_2"/>
    <property type="match status" value="1"/>
</dbReference>
<dbReference type="AlphaFoldDB" id="A0A443HUZ1"/>
<accession>A0A443HUZ1</accession>
<keyword evidence="2 10" id="KW-0812">Transmembrane</keyword>
<sequence>MSCRRSRFTLSPSISCLLLLLLLFFSTVSVTRAQSLSAVTVLPSNNSQDLVWTGILRFNLRSTQVELPSVVDLAPLTRSLVASDQSSFTKFGVTGDLVNVDASNSANLKSGQIAYISCDNSAYPGNIGPGATVANVITSHQAAAILLYSSQSNHCNFTADASLPSYQNIFTVLISDSSLQIKQHIDSGNSSGSTSIVPDMSTVSTAQPSGGSGDNGDTGSPNNAMIILYSITGVITALFLCIIITGAVRAHRHPERYGPRRTAGRPRQSRARGIARAMLETIPIVKFGDPYEASDPAKADIEMASGSEEEGGDASPEGRKSASGQEAIEMTGSGADATKSTDVEKAPQAAAKTTGSSGPEQNAQESGNYSCPICTDDFVKGQDLRVLPCNHQFHPECVDPWLVNVSGTCPLCRIDLNPAQAEEDGPETEHGDNAAPVDHQGAEQAADVPNTRHNRLSSYFHNTLNVRRMREASVEERIATLRRFRQANRDSANAETAEETENRRNWLTSPLRDRFRIRTRQHDGPSTAPASES</sequence>
<dbReference type="FunFam" id="3.30.40.10:FF:000629">
    <property type="entry name" value="RING finger domain protein, putative"/>
    <property type="match status" value="1"/>
</dbReference>
<feature type="chain" id="PRO_5019268859" evidence="11">
    <location>
        <begin position="34"/>
        <end position="533"/>
    </location>
</feature>
<feature type="compositionally biased region" description="Polar residues" evidence="9">
    <location>
        <begin position="351"/>
        <end position="368"/>
    </location>
</feature>
<organism evidence="13 14">
    <name type="scientific">Byssochlamys spectabilis</name>
    <name type="common">Paecilomyces variotii</name>
    <dbReference type="NCBI Taxonomy" id="264951"/>
    <lineage>
        <taxon>Eukaryota</taxon>
        <taxon>Fungi</taxon>
        <taxon>Dikarya</taxon>
        <taxon>Ascomycota</taxon>
        <taxon>Pezizomycotina</taxon>
        <taxon>Eurotiomycetes</taxon>
        <taxon>Eurotiomycetidae</taxon>
        <taxon>Eurotiales</taxon>
        <taxon>Thermoascaceae</taxon>
        <taxon>Paecilomyces</taxon>
    </lineage>
</organism>
<keyword evidence="5" id="KW-0862">Zinc</keyword>
<evidence type="ECO:0000313" key="13">
    <source>
        <dbReference type="EMBL" id="RWQ95642.1"/>
    </source>
</evidence>
<feature type="region of interest" description="Disordered" evidence="9">
    <location>
        <begin position="303"/>
        <end position="368"/>
    </location>
</feature>
<feature type="region of interest" description="Disordered" evidence="9">
    <location>
        <begin position="185"/>
        <end position="218"/>
    </location>
</feature>
<dbReference type="InterPro" id="IPR001841">
    <property type="entry name" value="Znf_RING"/>
</dbReference>